<dbReference type="eggNOG" id="KOG4387">
    <property type="taxonomic scope" value="Eukaryota"/>
</dbReference>
<dbReference type="PANTHER" id="PTHR10279:SF8">
    <property type="entry name" value="ORNITHINE DECARBOXYLASE ANTIZYME 1"/>
    <property type="match status" value="1"/>
</dbReference>
<accession>A0A0D9S7N3</accession>
<organism evidence="8 9">
    <name type="scientific">Chlorocebus sabaeus</name>
    <name type="common">Green monkey</name>
    <name type="synonym">Simia sabaea</name>
    <dbReference type="NCBI Taxonomy" id="60711"/>
    <lineage>
        <taxon>Eukaryota</taxon>
        <taxon>Metazoa</taxon>
        <taxon>Chordata</taxon>
        <taxon>Craniata</taxon>
        <taxon>Vertebrata</taxon>
        <taxon>Euteleostomi</taxon>
        <taxon>Mammalia</taxon>
        <taxon>Eutheria</taxon>
        <taxon>Euarchontoglires</taxon>
        <taxon>Primates</taxon>
        <taxon>Haplorrhini</taxon>
        <taxon>Catarrhini</taxon>
        <taxon>Cercopithecidae</taxon>
        <taxon>Cercopithecinae</taxon>
        <taxon>Chlorocebus</taxon>
    </lineage>
</organism>
<dbReference type="SUPFAM" id="SSF55729">
    <property type="entry name" value="Acyl-CoA N-acyltransferases (Nat)"/>
    <property type="match status" value="1"/>
</dbReference>
<dbReference type="InterPro" id="IPR038581">
    <property type="entry name" value="ODC_AZ_sf"/>
</dbReference>
<comment type="function">
    <text evidence="5">Ornithine decarboxylase (ODC) antizyme protein that negatively regulates ODC activity and intracellular polyamine biosynthesis and uptake in response to increased intracellular polyamine levels. Binds to ODC monomers, inhibiting the assembly of the functional ODC homodimer, and targets the monomers for ubiquitin-independent proteolytic destruction by the 26S proteasome. Triggers ODC degradation by inducing the exposure of a cryptic proteasome-interacting surface of ODC. Stabilizes AZIN2 by interfering with its ubiquitination. Also inhibits cellular uptake of polyamines by inactivating the polyamine uptake transporter. SMAD1/OAZ1/PSMB4 complex mediates the degradation of the CREBBP/EP300 repressor SNIP1. Involved in the translocation of AZIN2 from ER-Golgi intermediate compartment (ERGIC) to the cytosol.</text>
</comment>
<dbReference type="GO" id="GO:0008073">
    <property type="term" value="F:ornithine decarboxylase inhibitor activity"/>
    <property type="evidence" value="ECO:0007669"/>
    <property type="project" value="InterPro"/>
</dbReference>
<reference evidence="8" key="2">
    <citation type="submission" date="2025-08" db="UniProtKB">
        <authorList>
            <consortium name="Ensembl"/>
        </authorList>
    </citation>
    <scope>IDENTIFICATION</scope>
</reference>
<dbReference type="EMBL" id="AQIB01144689">
    <property type="status" value="NOT_ANNOTATED_CDS"/>
    <property type="molecule type" value="Genomic_DNA"/>
</dbReference>
<dbReference type="STRING" id="60711.ENSCSAP00000016872"/>
<dbReference type="InterPro" id="IPR002993">
    <property type="entry name" value="ODC_AZ"/>
</dbReference>
<evidence type="ECO:0000256" key="4">
    <source>
        <dbReference type="ARBA" id="ARBA00023115"/>
    </source>
</evidence>
<comment type="similarity">
    <text evidence="1">Belongs to the ODC antizyme family.</text>
</comment>
<dbReference type="InterPro" id="IPR016181">
    <property type="entry name" value="Acyl_CoA_acyltransferase"/>
</dbReference>
<dbReference type="Gene3D" id="3.40.630.60">
    <property type="match status" value="1"/>
</dbReference>
<dbReference type="GO" id="GO:0005634">
    <property type="term" value="C:nucleus"/>
    <property type="evidence" value="ECO:0007669"/>
    <property type="project" value="TreeGrafter"/>
</dbReference>
<dbReference type="Proteomes" id="UP000029965">
    <property type="component" value="Chromosome 20"/>
</dbReference>
<reference evidence="8 9" key="1">
    <citation type="submission" date="2014-03" db="EMBL/GenBank/DDBJ databases">
        <authorList>
            <person name="Warren W."/>
            <person name="Wilson R.K."/>
        </authorList>
    </citation>
    <scope>NUCLEOTIDE SEQUENCE</scope>
</reference>
<sequence>MVNSSLQRSSKARALPERRKGIKARVTVHASRTRPLLSLHSRSGRSSESSRVSLRCCSNLGPGSRWCSMPLAYLKIPGGRGNRQRDHNLSANLLYSYDRLNVTEILTSNGKTRILNWLTDAKRINWRAVLSGRSLGIQIPGGALSQGSEDSFAVLQQLAEEQLSADHGFICFHKNHEDTATLLRTFSFWDFEIVRPGHPVPKRPDAFFMAYTLARSSGRGGA</sequence>
<protein>
    <recommendedName>
        <fullName evidence="2">Ornithine decarboxylase antizyme 1</fullName>
    </recommendedName>
</protein>
<proteinExistence type="inferred from homology"/>
<feature type="region of interest" description="Disordered" evidence="7">
    <location>
        <begin position="1"/>
        <end position="27"/>
    </location>
</feature>
<evidence type="ECO:0000256" key="6">
    <source>
        <dbReference type="ARBA" id="ARBA00046773"/>
    </source>
</evidence>
<evidence type="ECO:0000256" key="5">
    <source>
        <dbReference type="ARBA" id="ARBA00046121"/>
    </source>
</evidence>
<dbReference type="GeneTree" id="ENSGT00940000159808"/>
<reference evidence="8" key="3">
    <citation type="submission" date="2025-09" db="UniProtKB">
        <authorList>
            <consortium name="Ensembl"/>
        </authorList>
    </citation>
    <scope>IDENTIFICATION</scope>
</reference>
<dbReference type="Ensembl" id="ENSCSAT00000017391.1">
    <property type="protein sequence ID" value="ENSCSAP00000016872.1"/>
    <property type="gene ID" value="ENSCSAG00000001142.1"/>
</dbReference>
<dbReference type="Pfam" id="PF02100">
    <property type="entry name" value="ODC_AZ"/>
    <property type="match status" value="1"/>
</dbReference>
<dbReference type="AlphaFoldDB" id="A0A0D9S7N3"/>
<evidence type="ECO:0000313" key="8">
    <source>
        <dbReference type="Ensembl" id="ENSCSAP00000016872.1"/>
    </source>
</evidence>
<dbReference type="GO" id="GO:0075523">
    <property type="term" value="P:viral translational frameshifting"/>
    <property type="evidence" value="ECO:0007669"/>
    <property type="project" value="UniProtKB-KW"/>
</dbReference>
<dbReference type="GO" id="GO:0005737">
    <property type="term" value="C:cytoplasm"/>
    <property type="evidence" value="ECO:0007669"/>
    <property type="project" value="TreeGrafter"/>
</dbReference>
<evidence type="ECO:0000313" key="9">
    <source>
        <dbReference type="Proteomes" id="UP000029965"/>
    </source>
</evidence>
<keyword evidence="9" id="KW-1185">Reference proteome</keyword>
<keyword evidence="3" id="KW-0688">Ribosomal frameshifting</keyword>
<dbReference type="GO" id="GO:0006596">
    <property type="term" value="P:polyamine biosynthetic process"/>
    <property type="evidence" value="ECO:0007669"/>
    <property type="project" value="UniProtKB-KW"/>
</dbReference>
<dbReference type="PANTHER" id="PTHR10279">
    <property type="entry name" value="ORNITHINE DECARBOXYLASE ANTIZYME"/>
    <property type="match status" value="1"/>
</dbReference>
<name>A0A0D9S7N3_CHLSB</name>
<keyword evidence="4" id="KW-0620">Polyamine biosynthesis</keyword>
<evidence type="ECO:0000256" key="3">
    <source>
        <dbReference type="ARBA" id="ARBA00022758"/>
    </source>
</evidence>
<evidence type="ECO:0000256" key="2">
    <source>
        <dbReference type="ARBA" id="ARBA00013905"/>
    </source>
</evidence>
<comment type="subunit">
    <text evidence="6">Interacts with ODC1 and thereby sterically blocks ODC homodimerization. Forms a ternary complex with PSMB4 and OAZ1 before PSMB4 is incorporated into the 20S proteasome. Interacts with AZIN2; this interaction disrupts the interaction between the antizyme and ODC1. Interacts with FAM171A1.</text>
</comment>
<evidence type="ECO:0000256" key="7">
    <source>
        <dbReference type="SAM" id="MobiDB-lite"/>
    </source>
</evidence>
<evidence type="ECO:0000256" key="1">
    <source>
        <dbReference type="ARBA" id="ARBA00008796"/>
    </source>
</evidence>
<dbReference type="GO" id="GO:0045732">
    <property type="term" value="P:positive regulation of protein catabolic process"/>
    <property type="evidence" value="ECO:0007669"/>
    <property type="project" value="TreeGrafter"/>
</dbReference>